<feature type="compositionally biased region" description="Basic residues" evidence="1">
    <location>
        <begin position="254"/>
        <end position="263"/>
    </location>
</feature>
<feature type="region of interest" description="Disordered" evidence="1">
    <location>
        <begin position="77"/>
        <end position="109"/>
    </location>
</feature>
<dbReference type="VEuPathDB" id="FungiDB:PV09_07503"/>
<feature type="compositionally biased region" description="Basic residues" evidence="1">
    <location>
        <begin position="277"/>
        <end position="287"/>
    </location>
</feature>
<dbReference type="InParanoid" id="A0A0D1XFL6"/>
<evidence type="ECO:0000313" key="2">
    <source>
        <dbReference type="EMBL" id="KIW00981.1"/>
    </source>
</evidence>
<feature type="region of interest" description="Disordered" evidence="1">
    <location>
        <begin position="122"/>
        <end position="370"/>
    </location>
</feature>
<dbReference type="RefSeq" id="XP_016210850.1">
    <property type="nucleotide sequence ID" value="XM_016361275.1"/>
</dbReference>
<evidence type="ECO:0000313" key="3">
    <source>
        <dbReference type="Proteomes" id="UP000053259"/>
    </source>
</evidence>
<feature type="compositionally biased region" description="Basic and acidic residues" evidence="1">
    <location>
        <begin position="77"/>
        <end position="101"/>
    </location>
</feature>
<feature type="compositionally biased region" description="Polar residues" evidence="1">
    <location>
        <begin position="324"/>
        <end position="336"/>
    </location>
</feature>
<gene>
    <name evidence="2" type="ORF">PV09_07503</name>
</gene>
<dbReference type="PANTHER" id="PTHR40132">
    <property type="entry name" value="PRE-MRNA-SPLICING FACTOR 38B"/>
    <property type="match status" value="1"/>
</dbReference>
<dbReference type="HOGENOM" id="CLU_038073_1_0_1"/>
<proteinExistence type="predicted"/>
<evidence type="ECO:0000256" key="1">
    <source>
        <dbReference type="SAM" id="MobiDB-lite"/>
    </source>
</evidence>
<evidence type="ECO:0008006" key="4">
    <source>
        <dbReference type="Google" id="ProtNLM"/>
    </source>
</evidence>
<protein>
    <recommendedName>
        <fullName evidence="4">Pre-mRNA-splicing factor 38B</fullName>
    </recommendedName>
</protein>
<feature type="compositionally biased region" description="Basic and acidic residues" evidence="1">
    <location>
        <begin position="199"/>
        <end position="209"/>
    </location>
</feature>
<dbReference type="PANTHER" id="PTHR40132:SF1">
    <property type="entry name" value="PRE-MRNA-SPLICING FACTOR 38B"/>
    <property type="match status" value="1"/>
</dbReference>
<dbReference type="AlphaFoldDB" id="A0A0D1XFL6"/>
<dbReference type="EMBL" id="KN847558">
    <property type="protein sequence ID" value="KIW00981.1"/>
    <property type="molecule type" value="Genomic_DNA"/>
</dbReference>
<dbReference type="Proteomes" id="UP000053259">
    <property type="component" value="Unassembled WGS sequence"/>
</dbReference>
<feature type="compositionally biased region" description="Basic and acidic residues" evidence="1">
    <location>
        <begin position="222"/>
        <end position="231"/>
    </location>
</feature>
<dbReference type="STRING" id="253628.A0A0D1XFL6"/>
<feature type="compositionally biased region" description="Basic and acidic residues" evidence="1">
    <location>
        <begin position="337"/>
        <end position="347"/>
    </location>
</feature>
<feature type="compositionally biased region" description="Basic and acidic residues" evidence="1">
    <location>
        <begin position="128"/>
        <end position="152"/>
    </location>
</feature>
<name>A0A0D1XFL6_9PEZI</name>
<sequence length="488" mass="56210">MADKLLTDEAVIKLLQEEAQKASRNSAIQGLRAYLPRKSATQALKPNTRFLRNLVQETHSHNKALLAKEAEEARARLKALSRKEAHERGGERKPSLRSRSDDGEEKEGHRVKRWREDFADWDNNRLSPPRESKRYHEYDMHKDHMRSRDRSQTRSTARNGRKSYDYTDSEDNDANYERSTKRARRKRREVYTSEEDEYERTRWRSSTDRSRRHCKSSSNNHSDSEDYSDRKSSRRTHKERAGRSKDDDLEKSRDRRKSRRSPSHSRSISSEEDLRDRKTRKRKRRRSPSTASEPGASPQRKSQQPVKTRIKQNSKRIDNANGGHPQSLSPKLSSKNDIGDDDLRQNSDSDPLEQIVGPLPPPPPPKVRIRGRGAANALLNATATDMRFSASYDPSTDVTVDASDEDDWGQALEALEARAKFKKTQAERLKAAGFTDEEVKLWERGGNKDERDVKWAKLGEGREWDRGKVLDVDGRVGVGEEFGRLKGT</sequence>
<dbReference type="OrthoDB" id="2431475at2759"/>
<accession>A0A0D1XFL6</accession>
<keyword evidence="3" id="KW-1185">Reference proteome</keyword>
<reference evidence="2 3" key="1">
    <citation type="submission" date="2015-01" db="EMBL/GenBank/DDBJ databases">
        <title>The Genome Sequence of Ochroconis gallopava CBS43764.</title>
        <authorList>
            <consortium name="The Broad Institute Genomics Platform"/>
            <person name="Cuomo C."/>
            <person name="de Hoog S."/>
            <person name="Gorbushina A."/>
            <person name="Stielow B."/>
            <person name="Teixiera M."/>
            <person name="Abouelleil A."/>
            <person name="Chapman S.B."/>
            <person name="Priest M."/>
            <person name="Young S.K."/>
            <person name="Wortman J."/>
            <person name="Nusbaum C."/>
            <person name="Birren B."/>
        </authorList>
    </citation>
    <scope>NUCLEOTIDE SEQUENCE [LARGE SCALE GENOMIC DNA]</scope>
    <source>
        <strain evidence="2 3">CBS 43764</strain>
    </source>
</reference>
<dbReference type="GeneID" id="27315476"/>
<feature type="compositionally biased region" description="Basic and acidic residues" evidence="1">
    <location>
        <begin position="239"/>
        <end position="253"/>
    </location>
</feature>
<organism evidence="2 3">
    <name type="scientific">Verruconis gallopava</name>
    <dbReference type="NCBI Taxonomy" id="253628"/>
    <lineage>
        <taxon>Eukaryota</taxon>
        <taxon>Fungi</taxon>
        <taxon>Dikarya</taxon>
        <taxon>Ascomycota</taxon>
        <taxon>Pezizomycotina</taxon>
        <taxon>Dothideomycetes</taxon>
        <taxon>Pleosporomycetidae</taxon>
        <taxon>Venturiales</taxon>
        <taxon>Sympoventuriaceae</taxon>
        <taxon>Verruconis</taxon>
    </lineage>
</organism>